<protein>
    <submittedName>
        <fullName evidence="1">Uncharacterized protein</fullName>
    </submittedName>
</protein>
<dbReference type="Proteomes" id="UP000018545">
    <property type="component" value="Chromosome"/>
</dbReference>
<dbReference type="HOGENOM" id="CLU_3232461_0_0_6"/>
<dbReference type="PATRIC" id="fig|1401659.3.peg.2686"/>
<organism evidence="1 2">
    <name type="scientific">Cronobacter malonaticus</name>
    <dbReference type="NCBI Taxonomy" id="413503"/>
    <lineage>
        <taxon>Bacteria</taxon>
        <taxon>Pseudomonadati</taxon>
        <taxon>Pseudomonadota</taxon>
        <taxon>Gammaproteobacteria</taxon>
        <taxon>Enterobacterales</taxon>
        <taxon>Enterobacteriaceae</taxon>
        <taxon>Cronobacter</taxon>
    </lineage>
</organism>
<accession>V5U0P9</accession>
<dbReference type="AlphaFoldDB" id="V5U0P9"/>
<evidence type="ECO:0000313" key="1">
    <source>
        <dbReference type="EMBL" id="AHB71081.1"/>
    </source>
</evidence>
<dbReference type="KEGG" id="csi:P262_03798"/>
<dbReference type="EMBL" id="CP006731">
    <property type="protein sequence ID" value="AHB71081.1"/>
    <property type="molecule type" value="Genomic_DNA"/>
</dbReference>
<evidence type="ECO:0000313" key="2">
    <source>
        <dbReference type="Proteomes" id="UP000018545"/>
    </source>
</evidence>
<proteinExistence type="predicted"/>
<gene>
    <name evidence="1" type="ORF">P262_03798</name>
</gene>
<sequence length="43" mass="4975">MIYNDKESLLLMIKIKCDSITHFLFVIISPNNYAAKIDLLFGK</sequence>
<name>V5U0P9_9ENTR</name>
<reference evidence="1 2" key="1">
    <citation type="journal article" date="2014" name="Genome Announc.">
        <title>Complete Genome Sequence of Cronobacter sakazakii Strain CMCC 45402.</title>
        <authorList>
            <person name="Zhao Z."/>
            <person name="Wang L."/>
            <person name="Wang B."/>
            <person name="Liang H."/>
            <person name="Ye Q."/>
            <person name="Zeng M."/>
        </authorList>
    </citation>
    <scope>NUCLEOTIDE SEQUENCE [LARGE SCALE GENOMIC DNA]</scope>
    <source>
        <strain evidence="2">45402</strain>
    </source>
</reference>